<accession>A0A9X2UI23</accession>
<dbReference type="EMBL" id="JANUBF010000001">
    <property type="protein sequence ID" value="MCS4035116.1"/>
    <property type="molecule type" value="Genomic_DNA"/>
</dbReference>
<dbReference type="AlphaFoldDB" id="A0A9X2UI23"/>
<comment type="caution">
    <text evidence="3">The sequence shown here is derived from an EMBL/GenBank/DDBJ whole genome shotgun (WGS) entry which is preliminary data.</text>
</comment>
<organism evidence="3 4">
    <name type="scientific">Salinibacter ruber</name>
    <dbReference type="NCBI Taxonomy" id="146919"/>
    <lineage>
        <taxon>Bacteria</taxon>
        <taxon>Pseudomonadati</taxon>
        <taxon>Rhodothermota</taxon>
        <taxon>Rhodothermia</taxon>
        <taxon>Rhodothermales</taxon>
        <taxon>Salinibacteraceae</taxon>
        <taxon>Salinibacter</taxon>
    </lineage>
</organism>
<dbReference type="Proteomes" id="UP001155034">
    <property type="component" value="Unassembled WGS sequence"/>
</dbReference>
<dbReference type="RefSeq" id="WP_103016081.1">
    <property type="nucleotide sequence ID" value="NZ_JANTYZ010000001.1"/>
</dbReference>
<dbReference type="SUPFAM" id="SSF46689">
    <property type="entry name" value="Homeodomain-like"/>
    <property type="match status" value="1"/>
</dbReference>
<name>A0A9X2UI23_9BACT</name>
<sequence length="83" mass="9443">MEQKTVRSPTDEEQEELDRLMSSAVGRVALRAQMISLSARGFSAPEIAQIHDCAEATVYKWIDRFDEEGPSGLYDREREGRPK</sequence>
<proteinExistence type="predicted"/>
<evidence type="ECO:0000313" key="2">
    <source>
        <dbReference type="EMBL" id="MCS3864141.1"/>
    </source>
</evidence>
<dbReference type="Proteomes" id="UP001155040">
    <property type="component" value="Unassembled WGS sequence"/>
</dbReference>
<dbReference type="EMBL" id="JANTYZ010000001">
    <property type="protein sequence ID" value="MCS3864141.1"/>
    <property type="molecule type" value="Genomic_DNA"/>
</dbReference>
<protein>
    <submittedName>
        <fullName evidence="3">Transposase</fullName>
    </submittedName>
</protein>
<reference evidence="3" key="1">
    <citation type="submission" date="2022-08" db="EMBL/GenBank/DDBJ databases">
        <title>Genomic Encyclopedia of Type Strains, Phase V (KMG-V): Genome sequencing to study the core and pangenomes of soil and plant-associated prokaryotes.</title>
        <authorList>
            <person name="Whitman W."/>
        </authorList>
    </citation>
    <scope>NUCLEOTIDE SEQUENCE</scope>
    <source>
        <strain evidence="2">SP2016B</strain>
        <strain evidence="3">SP3012</strain>
    </source>
</reference>
<evidence type="ECO:0000313" key="4">
    <source>
        <dbReference type="Proteomes" id="UP001155040"/>
    </source>
</evidence>
<gene>
    <name evidence="2" type="ORF">GGP82_000672</name>
    <name evidence="3" type="ORF">GGQ01_000157</name>
</gene>
<dbReference type="InterPro" id="IPR009057">
    <property type="entry name" value="Homeodomain-like_sf"/>
</dbReference>
<dbReference type="InterPro" id="IPR055247">
    <property type="entry name" value="InsJ-like_HTH"/>
</dbReference>
<evidence type="ECO:0000259" key="1">
    <source>
        <dbReference type="Pfam" id="PF13518"/>
    </source>
</evidence>
<feature type="domain" description="Insertion element IS150 protein InsJ-like helix-turn-helix" evidence="1">
    <location>
        <begin position="31"/>
        <end position="83"/>
    </location>
</feature>
<dbReference type="Pfam" id="PF13518">
    <property type="entry name" value="HTH_28"/>
    <property type="match status" value="1"/>
</dbReference>
<evidence type="ECO:0000313" key="3">
    <source>
        <dbReference type="EMBL" id="MCS4035116.1"/>
    </source>
</evidence>